<proteinExistence type="predicted"/>
<dbReference type="AlphaFoldDB" id="L0B0E7"/>
<protein>
    <submittedName>
        <fullName evidence="1">Uncharacterized protein</fullName>
    </submittedName>
</protein>
<gene>
    <name evidence="1" type="ORF">BEWA_003660</name>
</gene>
<evidence type="ECO:0000313" key="1">
    <source>
        <dbReference type="EMBL" id="AFZ80958.1"/>
    </source>
</evidence>
<reference evidence="1 2" key="1">
    <citation type="journal article" date="2012" name="BMC Genomics">
        <title>Comparative genomic analysis and phylogenetic position of Theileria equi.</title>
        <authorList>
            <person name="Kappmeyer L.S."/>
            <person name="Thiagarajan M."/>
            <person name="Herndon D.R."/>
            <person name="Ramsay J.D."/>
            <person name="Caler E."/>
            <person name="Djikeng A."/>
            <person name="Gillespie J.J."/>
            <person name="Lau A.O."/>
            <person name="Roalson E.H."/>
            <person name="Silva J.C."/>
            <person name="Silva M.G."/>
            <person name="Suarez C.E."/>
            <person name="Ueti M.W."/>
            <person name="Nene V.M."/>
            <person name="Mealey R.H."/>
            <person name="Knowles D.P."/>
            <person name="Brayton K.A."/>
        </authorList>
    </citation>
    <scope>NUCLEOTIDE SEQUENCE [LARGE SCALE GENOMIC DNA]</scope>
    <source>
        <strain evidence="1 2">WA</strain>
    </source>
</reference>
<organism evidence="1 2">
    <name type="scientific">Theileria equi strain WA</name>
    <dbReference type="NCBI Taxonomy" id="1537102"/>
    <lineage>
        <taxon>Eukaryota</taxon>
        <taxon>Sar</taxon>
        <taxon>Alveolata</taxon>
        <taxon>Apicomplexa</taxon>
        <taxon>Aconoidasida</taxon>
        <taxon>Piroplasmida</taxon>
        <taxon>Theileriidae</taxon>
        <taxon>Theileria</taxon>
    </lineage>
</organism>
<dbReference type="Proteomes" id="UP000031512">
    <property type="component" value="Chromosome 3"/>
</dbReference>
<dbReference type="EMBL" id="CP001670">
    <property type="protein sequence ID" value="AFZ80958.1"/>
    <property type="molecule type" value="Genomic_DNA"/>
</dbReference>
<sequence length="199" mass="21624">MTNSLPTVTVDIQGNTNGGGQGAGSITYYGGSNQVKLTKEESPQGSGFVKLKHTSASVAPGGLFNVKEVKYGHTPASDIKPTNNEPIKSHSVWYHSGDKDHNKPLLVEIWEKGGTFKYHETKGGATSWNSHDNGSTSQLTGKELEQKLKNLNCQHYKSVNIDLTESHSKKLTEDILAGTTTTTTTTNYLPRTYRIVICA</sequence>
<evidence type="ECO:0000313" key="2">
    <source>
        <dbReference type="Proteomes" id="UP000031512"/>
    </source>
</evidence>
<dbReference type="KEGG" id="beq:BEWA_003660"/>
<dbReference type="VEuPathDB" id="PiroplasmaDB:BEWA_003660"/>
<keyword evidence="2" id="KW-1185">Reference proteome</keyword>
<dbReference type="GeneID" id="15805639"/>
<accession>L0B0E7</accession>
<name>L0B0E7_THEEQ</name>
<dbReference type="RefSeq" id="XP_004830624.1">
    <property type="nucleotide sequence ID" value="XM_004830567.1"/>
</dbReference>